<dbReference type="Proteomes" id="UP001432322">
    <property type="component" value="Unassembled WGS sequence"/>
</dbReference>
<proteinExistence type="predicted"/>
<evidence type="ECO:0000313" key="2">
    <source>
        <dbReference type="Proteomes" id="UP001432322"/>
    </source>
</evidence>
<evidence type="ECO:0008006" key="3">
    <source>
        <dbReference type="Google" id="ProtNLM"/>
    </source>
</evidence>
<reference evidence="1" key="1">
    <citation type="submission" date="2023-10" db="EMBL/GenBank/DDBJ databases">
        <title>Genome assembly of Pristionchus species.</title>
        <authorList>
            <person name="Yoshida K."/>
            <person name="Sommer R.J."/>
        </authorList>
    </citation>
    <scope>NUCLEOTIDE SEQUENCE</scope>
    <source>
        <strain evidence="1">RS5133</strain>
    </source>
</reference>
<dbReference type="AlphaFoldDB" id="A0AAV5V7Q3"/>
<name>A0AAV5V7Q3_9BILA</name>
<sequence length="208" mass="23651">FNDLVRIACGRVRKMNEACNKSSSTPSSKSLKSIEATSAVTNEIQPPKLIVCTECGCEPNDPVKEIERVRKMKYLKAAFDKSGQKLQTKPSEHSIVTELIHEILGNTITRSCSKCSPKATEDDYEQFVTAVKCKNWELLEMRSTLAKWWEGFDRREGCGMCGCSPFLSRPSFIVHLAENHHLELMKSKGMCKKTVMFFTYELRRLAFI</sequence>
<accession>A0AAV5V7Q3</accession>
<protein>
    <recommendedName>
        <fullName evidence="3">C2H2-type domain-containing protein</fullName>
    </recommendedName>
</protein>
<keyword evidence="2" id="KW-1185">Reference proteome</keyword>
<dbReference type="EMBL" id="BTSY01000002">
    <property type="protein sequence ID" value="GMT15416.1"/>
    <property type="molecule type" value="Genomic_DNA"/>
</dbReference>
<organism evidence="1 2">
    <name type="scientific">Pristionchus fissidentatus</name>
    <dbReference type="NCBI Taxonomy" id="1538716"/>
    <lineage>
        <taxon>Eukaryota</taxon>
        <taxon>Metazoa</taxon>
        <taxon>Ecdysozoa</taxon>
        <taxon>Nematoda</taxon>
        <taxon>Chromadorea</taxon>
        <taxon>Rhabditida</taxon>
        <taxon>Rhabditina</taxon>
        <taxon>Diplogasteromorpha</taxon>
        <taxon>Diplogasteroidea</taxon>
        <taxon>Neodiplogasteridae</taxon>
        <taxon>Pristionchus</taxon>
    </lineage>
</organism>
<comment type="caution">
    <text evidence="1">The sequence shown here is derived from an EMBL/GenBank/DDBJ whole genome shotgun (WGS) entry which is preliminary data.</text>
</comment>
<feature type="non-terminal residue" evidence="1">
    <location>
        <position position="1"/>
    </location>
</feature>
<evidence type="ECO:0000313" key="1">
    <source>
        <dbReference type="EMBL" id="GMT15416.1"/>
    </source>
</evidence>
<gene>
    <name evidence="1" type="ORF">PFISCL1PPCAC_6713</name>
</gene>